<feature type="domain" description="Bacterial Ig-like" evidence="3">
    <location>
        <begin position="682"/>
        <end position="758"/>
    </location>
</feature>
<feature type="domain" description="Bacterial Ig-like" evidence="3">
    <location>
        <begin position="1122"/>
        <end position="1198"/>
    </location>
</feature>
<dbReference type="InterPro" id="IPR048051">
    <property type="entry name" value="BapA-like_prefix-like"/>
</dbReference>
<dbReference type="InterPro" id="IPR019959">
    <property type="entry name" value="T1SS-143_rpt-cont_dom"/>
</dbReference>
<evidence type="ECO:0000313" key="6">
    <source>
        <dbReference type="EMBL" id="BBA37412.1"/>
    </source>
</evidence>
<feature type="domain" description="Bacterial Ig-like" evidence="3">
    <location>
        <begin position="1210"/>
        <end position="1286"/>
    </location>
</feature>
<dbReference type="RefSeq" id="WP_119632400.1">
    <property type="nucleotide sequence ID" value="NZ_AP017928.1"/>
</dbReference>
<sequence>MIVRYKICPLTDSFTTVAPQEVAHTIVVAEPSKIVLNLTREHVASMIREGNDLIVVLDTKETIRLVGFYTDDSKPSELYLVDENDNAILVKIRSISANGEVAAEYQPLDEVAGFVSDSDDSNLLYWGLGALGIGGLAGGMAAAMGGDSGGRKGNKGNDRGNSSSDDTLGGDDATIVDTTAPVVTLDPLNTSNTKPSLSGTVDDPAAKIVVTVDDIDYVAINNGDGTWSLGGDVLPPFPEGEHNVTIIATDPDGNSTTITDSITIDSVPPTLTISAADPVLAAGEATTVIFKFSEAVTGFDVTDVTVTGGTLTDFAQVGPDTWTAMFTQDGSATPPSIHVADGTYTDLVGNSGFGYTLDGDGGFTSDIVAPVVTLDPLTTEDTTPSLSGTVDDPTATVVVTVDGVDYAATNNGDGTWSLADDTLPQLPKGETTVTVSATDPAGNSVTDTGTITIVDITPPTLLSAVTSVDGSALMLTYDEDIDAANLPGVGDFAVTVDGNPVAVTAIYVIYASEDTVMLTLDTPITPGEIVTLSYTDPTGGDDLNAIQDIAGNDAASITGMSVVNVVGDITPPTLTISAANPTLGAGDSTTLIFQFSEIVTDFDATDVSVTGGTLTDFAQSDADAWTATFTHDGSTTSPSIHVADGVYTDLAGNLGIGDTLDGDSGFTVDIVAPVVALDPLTTGDTTPALSGTVDDPAATIVVTVDGIDYAATNNGDGTWSLADGTLPSLPEGEVTITVSATDPVGNVGTDSGIITIDTTAPVVTLDPLTTGDATPALSGTVDDPDATIVVTVDGIDYAATNNGDGTLSLADDTLPSLPEGETAVTVSATDSVGNVGTDSGTITVDTTAPVVTIDPLNTSDTTPALSGTVDDPEATVVVTVDGVDYAATNNGDGTWSLVDDTLPSLPEGETAITVSVTDPAGNSGTITESITIDTTAPVVTLDPLTTGDATPSLSGTVDDPEATVVVTVDGVDYAATNNGDGTWSLADDTLPSLPEGEVTVTVSATDPVGNVGTDSGTVIVDTTAPVVTIDPLNTSDTTPALSGTVDDPEATVVVTVDGIDYAATNNGDSTWSLADDTLPSLPEGETAITVSVTDPAGNSGTITESITIDTTAPVVTLDPLTTGDATPALSGTVDDPDATIVVTVDGIDYAATNNGDGTWSLADDTLPSLPEGETAVTVKATDPVGNSVAIIENITIDTTAPVVTIDPLNTSDTTPALSGTVDDPEATVVVTVDGIDYAATNNGDGTWSLADDTLPSLPEGETAVTVSATDLVGNVGTDSGTITVDTTAPVVTIDPLNTSDTTPALSGTVDDPEATVVVTVDGVDYAATNNGDGTWSLADDTLPSLPEGETAVTVSATDSVGNVGTDSGTITVDTTAPVVTIDPLNTSDTTPALSGTVDDPEATVVVTVDGVDYAATNNGDGTWSLVDDTLPSLPEGETAVTVKATDPVGNSVAIIENITIDTTAPVVTIDPLNTSDTTPALSGTVDDPEATVVVTVDGVDYAATNNGDGTWSLVDDTLPSLPEGETAVTVSATDSVGNVGTDSGTVIVDTTAPVVTIDPLNTSDTTPALSGTVDDPEATVVVTVDGVDYAATNNGDGTWSLVDDTLPSLPEGETAITVSVTDPAGNSGTITESITIDTTAPVVTIDPLNTSDTTPALSGTVDDPEATVVVTVDGVDYAATNNGDGTWSLVDDTLPSLPEGETAVTVKATDPVGNSVAIIENITIDTTAPVVTIDPLNTSDTTPALSGTVDDPEATVVVTVDGVDYAATNNGDGTWSLADGTLPSLPEGEVTITVSATDPVGNVGTDSGTITVDTTAPVVTIDPLNTSDTTPALSGTVDDPEATVVVTVDGVDYAATNNGDGTWSLVDDTLPSLPEGETAITVSVTDPAGNSGTITESVTIDTTAPVVTIDPLNTGDTTPSLSGTVDDPEATVVVTVDGVDYAATNNGDGTWSLAGDTLPSLPEGEVTVTVSATDPAGNIGTHSGTITIDSTAPMVLNVSANVSEESLAGGIPDSNGTEDNTDSATVAGSLTLSDTSGIASVAVSGPGGVTSKGQAVTWNGDFAGGVYTLTGTAGATTVATLTLNTDGDYTFTLSEPLDHASADVEDVLALEFTVTATDAAGNVSDPATLTLNVEDDMPLAADATTFVLDQQPATAAGSLVVGFGADGGYVSEITIDGNTYTYDPDADTVTESGSSALVSHSFNPDNDELTISTTQGETLVVDMRTGEYHYAALAADTAPSPVVNVNPSASLLGLVNAEALGLLDIGTNQMLTAVDANNDIKSVVVNAGAAINVGVGGYYQLTWSVAMATEFGLTVVEDNDIVNLLLVTTQSYSKLTITSADGGTIDNLKLNEFLATVRVEQFGILDLLTLGLLPTISITATDSLGNSATDSETDLLGLSLLDPADDPAGVTEGASGPNNLVGTNADERLYGYVGDDTLSGEQGNDLLRGGLGADTLDGGSGDDILIGGKGNDTLTGGSGNDTFLWEKDDQGTAGNPAIDTITDFNAAPVVGGGDIIDLSGLLQGELARGHTVGNLVDYLHFEVVGGDTVLHISTTGAFSSGFDPNLADQRIVFTGVDLVDGLATDQEVIARLLANGNLIVDQETTATDQLNGITTFGAVITDNDGDTASTSISFDTRDPAAPDPDNDAPVVQADSTALLGLIGANVLDVIQLGNQAFIAGDPNGDLRSVTVNFQGLAIPLGDLRLTASRKLANDLGLTFTVESTAGIGATSTLTITALDGGNIDNLAVNELLATVRLESDIDLLGLVPGLDISVLGTLSITATDSHGLSDTDQVTELLNANVLDGLLAPSGNPDIIEGASANDNLASSVLGTTHERLYGFEGDDVLSGGSGNDLLRGGSGNDVLDGGDGKDVLIDGNGEDTFLAGSGDDIIIVSGTDFAQIDGGDGFDILRLDGNLALDLTSADSGITNIERIDLGNGASVLPLTEEAVLALTDEDDTLQITGEADDRVNLVDATYIDNVTIDGITFAQYELGSATVLVDEEIANVAVV</sequence>
<dbReference type="InterPro" id="IPR044048">
    <property type="entry name" value="Big_12"/>
</dbReference>
<feature type="domain" description="Bacterial Ig-like" evidence="3">
    <location>
        <begin position="1034"/>
        <end position="1110"/>
    </location>
</feature>
<dbReference type="InterPro" id="IPR044016">
    <property type="entry name" value="Big_13"/>
</dbReference>
<dbReference type="InterPro" id="IPR011049">
    <property type="entry name" value="Serralysin-like_metalloprot_C"/>
</dbReference>
<feature type="domain" description="Bacterial Ig-like" evidence="4">
    <location>
        <begin position="265"/>
        <end position="355"/>
    </location>
</feature>
<feature type="domain" description="Bacterial Ig-like" evidence="3">
    <location>
        <begin position="1650"/>
        <end position="1726"/>
    </location>
</feature>
<dbReference type="GO" id="GO:0005509">
    <property type="term" value="F:calcium ion binding"/>
    <property type="evidence" value="ECO:0007669"/>
    <property type="project" value="InterPro"/>
</dbReference>
<feature type="domain" description="Bacterial Ig-like" evidence="3">
    <location>
        <begin position="1738"/>
        <end position="1814"/>
    </location>
</feature>
<name>A0A250L0P6_9GAMM</name>
<evidence type="ECO:0000259" key="4">
    <source>
        <dbReference type="Pfam" id="PF19078"/>
    </source>
</evidence>
<dbReference type="Proteomes" id="UP000266313">
    <property type="component" value="Chromosome"/>
</dbReference>
<feature type="domain" description="Bacterial Ig-like" evidence="4">
    <location>
        <begin position="568"/>
        <end position="658"/>
    </location>
</feature>
<dbReference type="Pfam" id="PF00353">
    <property type="entry name" value="HemolysinCabind"/>
    <property type="match status" value="3"/>
</dbReference>
<dbReference type="PROSITE" id="PS00330">
    <property type="entry name" value="HEMOLYSIN_CALCIUM"/>
    <property type="match status" value="5"/>
</dbReference>
<proteinExistence type="predicted"/>
<feature type="domain" description="Biofilm-associated protein BapA-like prefix-like" evidence="5">
    <location>
        <begin position="16"/>
        <end position="126"/>
    </location>
</feature>
<dbReference type="PRINTS" id="PR00313">
    <property type="entry name" value="CABNDNGRPT"/>
</dbReference>
<dbReference type="NCBIfam" id="NF033677">
    <property type="entry name" value="biofilm_BapA_N"/>
    <property type="match status" value="1"/>
</dbReference>
<feature type="domain" description="Bacterial Ig-like" evidence="3">
    <location>
        <begin position="1826"/>
        <end position="1902"/>
    </location>
</feature>
<keyword evidence="1" id="KW-0106">Calcium</keyword>
<evidence type="ECO:0000256" key="2">
    <source>
        <dbReference type="SAM" id="MobiDB-lite"/>
    </source>
</evidence>
<evidence type="ECO:0000259" key="3">
    <source>
        <dbReference type="Pfam" id="PF19077"/>
    </source>
</evidence>
<dbReference type="NCBIfam" id="TIGR03660">
    <property type="entry name" value="T1SS_rpt_143"/>
    <property type="match status" value="1"/>
</dbReference>
<dbReference type="PANTHER" id="PTHR46343">
    <property type="entry name" value="HYR DOMAIN-CONTAINING PROTEIN"/>
    <property type="match status" value="1"/>
</dbReference>
<gene>
    <name evidence="6" type="ORF">sS8_5495</name>
</gene>
<dbReference type="OrthoDB" id="6713162at2"/>
<evidence type="ECO:0000259" key="5">
    <source>
        <dbReference type="Pfam" id="PF22783"/>
    </source>
</evidence>
<dbReference type="InterPro" id="IPR001343">
    <property type="entry name" value="Hemolysn_Ca-bd"/>
</dbReference>
<organism evidence="6 7">
    <name type="scientific">Methylocaldum marinum</name>
    <dbReference type="NCBI Taxonomy" id="1432792"/>
    <lineage>
        <taxon>Bacteria</taxon>
        <taxon>Pseudomonadati</taxon>
        <taxon>Pseudomonadota</taxon>
        <taxon>Gammaproteobacteria</taxon>
        <taxon>Methylococcales</taxon>
        <taxon>Methylococcaceae</taxon>
        <taxon>Methylocaldum</taxon>
    </lineage>
</organism>
<dbReference type="PANTHER" id="PTHR46343:SF2">
    <property type="entry name" value="SUSHI_VON WILLEBRAND FACTOR TYPE A_EGF_PENTRAXIN DOMAIN-CONTAINING 1"/>
    <property type="match status" value="1"/>
</dbReference>
<feature type="domain" description="Bacterial Ig-like" evidence="3">
    <location>
        <begin position="1474"/>
        <end position="1550"/>
    </location>
</feature>
<dbReference type="SUPFAM" id="SSF51120">
    <property type="entry name" value="beta-Roll"/>
    <property type="match status" value="2"/>
</dbReference>
<feature type="domain" description="Bacterial Ig-like" evidence="3">
    <location>
        <begin position="858"/>
        <end position="934"/>
    </location>
</feature>
<dbReference type="InterPro" id="IPR043555">
    <property type="entry name" value="SRPX-like"/>
</dbReference>
<evidence type="ECO:0000313" key="7">
    <source>
        <dbReference type="Proteomes" id="UP000266313"/>
    </source>
</evidence>
<dbReference type="KEGG" id="mmai:sS8_5495"/>
<reference evidence="6 7" key="1">
    <citation type="submission" date="2016-12" db="EMBL/GenBank/DDBJ databases">
        <title>Genome sequencing of Methylocaldum marinum.</title>
        <authorList>
            <person name="Takeuchi M."/>
            <person name="Kamagata Y."/>
            <person name="Hiraoka S."/>
            <person name="Oshima K."/>
            <person name="Hattori M."/>
            <person name="Iwasaki W."/>
        </authorList>
    </citation>
    <scope>NUCLEOTIDE SEQUENCE [LARGE SCALE GENOMIC DNA]</scope>
    <source>
        <strain evidence="6 7">S8</strain>
    </source>
</reference>
<evidence type="ECO:0000256" key="1">
    <source>
        <dbReference type="ARBA" id="ARBA00022837"/>
    </source>
</evidence>
<dbReference type="EMBL" id="AP017928">
    <property type="protein sequence ID" value="BBA37412.1"/>
    <property type="molecule type" value="Genomic_DNA"/>
</dbReference>
<protein>
    <submittedName>
        <fullName evidence="6">Putative hemagglutinin/hemolysin-related protein</fullName>
    </submittedName>
</protein>
<feature type="domain" description="Bacterial Ig-like" evidence="3">
    <location>
        <begin position="1914"/>
        <end position="1989"/>
    </location>
</feature>
<dbReference type="Pfam" id="PF13753">
    <property type="entry name" value="SWM_repeat"/>
    <property type="match status" value="1"/>
</dbReference>
<feature type="domain" description="Bacterial Ig-like" evidence="3">
    <location>
        <begin position="946"/>
        <end position="1022"/>
    </location>
</feature>
<dbReference type="InterPro" id="IPR018511">
    <property type="entry name" value="Hemolysin-typ_Ca-bd_CS"/>
</dbReference>
<dbReference type="NCBIfam" id="NF033510">
    <property type="entry name" value="Ca_tandemer"/>
    <property type="match status" value="17"/>
</dbReference>
<dbReference type="Gene3D" id="2.60.40.10">
    <property type="entry name" value="Immunoglobulins"/>
    <property type="match status" value="17"/>
</dbReference>
<dbReference type="InterPro" id="IPR019960">
    <property type="entry name" value="T1SS_VCA0849"/>
</dbReference>
<feature type="region of interest" description="Disordered" evidence="2">
    <location>
        <begin position="148"/>
        <end position="174"/>
    </location>
</feature>
<dbReference type="Pfam" id="PF22783">
    <property type="entry name" value="BapA_N"/>
    <property type="match status" value="1"/>
</dbReference>
<dbReference type="NCBIfam" id="TIGR03661">
    <property type="entry name" value="T1SS_VCA0849"/>
    <property type="match status" value="1"/>
</dbReference>
<accession>A0A250L0P6</accession>
<feature type="domain" description="Bacterial Ig-like" evidence="3">
    <location>
        <begin position="1298"/>
        <end position="1374"/>
    </location>
</feature>
<dbReference type="InterPro" id="IPR028059">
    <property type="entry name" value="SWM_rpt"/>
</dbReference>
<dbReference type="Gene3D" id="2.150.10.10">
    <property type="entry name" value="Serralysin-like metalloprotease, C-terminal"/>
    <property type="match status" value="2"/>
</dbReference>
<dbReference type="InterPro" id="IPR013783">
    <property type="entry name" value="Ig-like_fold"/>
</dbReference>
<feature type="domain" description="Bacterial Ig-like" evidence="3">
    <location>
        <begin position="1386"/>
        <end position="1462"/>
    </location>
</feature>
<feature type="domain" description="Bacterial Ig-like" evidence="3">
    <location>
        <begin position="1562"/>
        <end position="1638"/>
    </location>
</feature>
<feature type="domain" description="Bacterial Ig-like" evidence="3">
    <location>
        <begin position="379"/>
        <end position="453"/>
    </location>
</feature>
<feature type="domain" description="Bacterial Ig-like" evidence="3">
    <location>
        <begin position="770"/>
        <end position="846"/>
    </location>
</feature>
<dbReference type="Pfam" id="PF19078">
    <property type="entry name" value="Big_12"/>
    <property type="match status" value="2"/>
</dbReference>
<keyword evidence="7" id="KW-1185">Reference proteome</keyword>
<dbReference type="Pfam" id="PF19077">
    <property type="entry name" value="Big_13"/>
    <property type="match status" value="16"/>
</dbReference>